<evidence type="ECO:0000313" key="2">
    <source>
        <dbReference type="Proteomes" id="UP001231649"/>
    </source>
</evidence>
<sequence>MERLSIIYEEIKKLCESIGKLGPKRREERLGKQKYEQALVLYNEYKIILKSLDKEEVHTAALSGNSFDLVCEGIEEFTSKILSYKVDFQEGNKMENFELKTASVLIPVMDGKEETTEKIIDGIEMYDSCLKTSDSKKLLISFVLKTRLTKSAKLKLKSEYASVDNLVEDIKTYLLTKKSANSLLSQINNLSQNNMTIAEYGAKLEDLFIGLTIAQADGNAKASAILSPINEKMVIKRFADGLRNRRLSTVISARDYKELKDAVRAAEDEEEARPGTAGQDAVYLSSRGTNRNQYFNNRRGYRSRGYYNRGWSQQHFRGNQVQPRYAVESRGSRGNSFNGRGRSFQRVYIRSNRGKSTNNSNRGTIRVPRRDMYYTSKDDSHKYQESKGEQHDENEEQFFRA</sequence>
<proteinExistence type="predicted"/>
<protein>
    <submittedName>
        <fullName evidence="1">Uncharacterized protein</fullName>
    </submittedName>
</protein>
<dbReference type="EMBL" id="CM056795">
    <property type="protein sequence ID" value="KAJ8721141.1"/>
    <property type="molecule type" value="Genomic_DNA"/>
</dbReference>
<dbReference type="Proteomes" id="UP001231649">
    <property type="component" value="Chromosome 19"/>
</dbReference>
<name>A0ACC2QQB9_9NEOP</name>
<evidence type="ECO:0000313" key="1">
    <source>
        <dbReference type="EMBL" id="KAJ8721141.1"/>
    </source>
</evidence>
<accession>A0ACC2QQB9</accession>
<reference evidence="1" key="1">
    <citation type="submission" date="2023-03" db="EMBL/GenBank/DDBJ databases">
        <title>Chromosome-level genomes of two armyworms, Mythimna separata and Mythimna loreyi, provide insights into the biosynthesis and reception of sex pheromones.</title>
        <authorList>
            <person name="Zhao H."/>
        </authorList>
    </citation>
    <scope>NUCLEOTIDE SEQUENCE</scope>
    <source>
        <strain evidence="1">BeijingLab</strain>
    </source>
</reference>
<organism evidence="1 2">
    <name type="scientific">Mythimna loreyi</name>
    <dbReference type="NCBI Taxonomy" id="667449"/>
    <lineage>
        <taxon>Eukaryota</taxon>
        <taxon>Metazoa</taxon>
        <taxon>Ecdysozoa</taxon>
        <taxon>Arthropoda</taxon>
        <taxon>Hexapoda</taxon>
        <taxon>Insecta</taxon>
        <taxon>Pterygota</taxon>
        <taxon>Neoptera</taxon>
        <taxon>Endopterygota</taxon>
        <taxon>Lepidoptera</taxon>
        <taxon>Glossata</taxon>
        <taxon>Ditrysia</taxon>
        <taxon>Noctuoidea</taxon>
        <taxon>Noctuidae</taxon>
        <taxon>Noctuinae</taxon>
        <taxon>Hadenini</taxon>
        <taxon>Mythimna</taxon>
    </lineage>
</organism>
<keyword evidence="2" id="KW-1185">Reference proteome</keyword>
<gene>
    <name evidence="1" type="ORF">PYW08_006606</name>
</gene>
<comment type="caution">
    <text evidence="1">The sequence shown here is derived from an EMBL/GenBank/DDBJ whole genome shotgun (WGS) entry which is preliminary data.</text>
</comment>